<keyword evidence="2" id="KW-0963">Cytoplasm</keyword>
<dbReference type="EMBL" id="NBIV01000181">
    <property type="protein sequence ID" value="PXF41979.1"/>
    <property type="molecule type" value="Genomic_DNA"/>
</dbReference>
<dbReference type="PROSITE" id="PS50237">
    <property type="entry name" value="HECT"/>
    <property type="match status" value="1"/>
</dbReference>
<dbReference type="SUPFAM" id="SSF56204">
    <property type="entry name" value="Hect, E3 ligase catalytic domain"/>
    <property type="match status" value="1"/>
</dbReference>
<keyword evidence="4" id="KW-0677">Repeat</keyword>
<dbReference type="AlphaFoldDB" id="A0A2V3IIT9"/>
<evidence type="ECO:0000256" key="2">
    <source>
        <dbReference type="ARBA" id="ARBA00022490"/>
    </source>
</evidence>
<evidence type="ECO:0000313" key="9">
    <source>
        <dbReference type="EMBL" id="PXF41979.1"/>
    </source>
</evidence>
<keyword evidence="5 6" id="KW-0833">Ubl conjugation pathway</keyword>
<evidence type="ECO:0000313" key="10">
    <source>
        <dbReference type="Proteomes" id="UP000247409"/>
    </source>
</evidence>
<keyword evidence="10" id="KW-1185">Reference proteome</keyword>
<dbReference type="InterPro" id="IPR051709">
    <property type="entry name" value="Ub-ligase/GTPase-reg"/>
</dbReference>
<feature type="repeat" description="RCC1" evidence="7">
    <location>
        <begin position="98"/>
        <end position="150"/>
    </location>
</feature>
<dbReference type="PANTHER" id="PTHR45622:SF60">
    <property type="entry name" value="UBIQUITIN-PROTEIN LIGASE E3A"/>
    <property type="match status" value="1"/>
</dbReference>
<gene>
    <name evidence="9" type="ORF">BWQ96_08286</name>
</gene>
<feature type="repeat" description="RCC1" evidence="7">
    <location>
        <begin position="203"/>
        <end position="272"/>
    </location>
</feature>
<dbReference type="Gene3D" id="3.90.1750.10">
    <property type="entry name" value="Hect, E3 ligase catalytic domains"/>
    <property type="match status" value="1"/>
</dbReference>
<evidence type="ECO:0000256" key="4">
    <source>
        <dbReference type="ARBA" id="ARBA00022737"/>
    </source>
</evidence>
<evidence type="ECO:0000256" key="1">
    <source>
        <dbReference type="ARBA" id="ARBA00004496"/>
    </source>
</evidence>
<dbReference type="Gene3D" id="2.130.10.30">
    <property type="entry name" value="Regulator of chromosome condensation 1/beta-lactamase-inhibitor protein II"/>
    <property type="match status" value="2"/>
</dbReference>
<dbReference type="Gene3D" id="3.30.2410.10">
    <property type="entry name" value="Hect, E3 ligase catalytic domain"/>
    <property type="match status" value="1"/>
</dbReference>
<sequence length="1141" mass="126198">MPTHLFGWGSASDGQLGPVSADTVATPRVLPALPSAPNAYTAGLWTSLIVSHNGAAVHNTSSNALLPGTAIPPLESSLPSVTSVAVGRDFIVVLTATGNVFTLGSGAYGQLGLGSAVVHLHNPALIKKLVWVRIIAVCAAEFHWLALDALGRVFACGANSSGQLGLGHTSAVNEPTHITALFPHPIVAISTGDVHSAVLSATGTVLCFGSNKHGQLGVPLLRIRVSSALPLAVSAPQQVVMSDDSGQLPRDQMHTFTDIACGSCHTVAVRSDGVIACWGMGDSGQLGTRSARDVYEPAVIDPHTRIVSISAGERHSAALSTEGDLYVWGEGTQGQIGDGNLVDKYVPVKLPPPKPPREEMEIDSAPYRYISVCCGGYHTLALASNDDPTVKDARAVYDTRIPRCVVDSMVHARAGISRFGTASVLLRTFVRRDKKPLENGKVDYLAAENAHLRYAKMFGEEGKHVLAHAATRIRHDAQIAFGIVRESEDSSILAGTARDELSHITQRHLFHKDDDYFRQSVANSYECGYLFFLALMNPVYTEERHVPDLSELAAVLLRCEENAREAFLEMLSYCDEQVLVSRIIRPLQAVLNIELKGYRRITRNAIYATKALALCYHAVYRMSKRLGIRGLAIPRREFYNETVSDMVDLGEDYERWCANHNHLDNIGQNGIMSNGEHTFSESSSIKLFDLPPLPVAGQHDGPFSFCSYSFLLTEAAKFRILELESQMTMSKESMRSVLSFGALSMPVGPWGRISHMRVPEGEMGHLRYLVLYVRRENIVSDAFVQIAELVKRHPRELHKPLRVKFQGEEGVDEGGLRKEFYQVLLEHILSPKYGMFQFIEETNCHWFRKDFLESEHSWTLIGIMFGLAAFNSILLNVQFAPVVYRKLAVAFRNNLLSMRLTKEVQMEQIEYKADLQDVCETFPQIGNSLRQLRNYEGDDVEEVFDLHFEVSYAGLFSDMVTVELKENGANIAVTNENREEFIDLYVEYLINGSISTAFINFAAGFSLMMNGPCLPMFTADELETLVCGEEKLDFAAMRNTARYEGYDEKSTTVINLWQVLDEYDLELKKLFLVFVTGSDRAPIGGLGNLKIVVQRAGSDTNRLPTSYTCFNTLLLPEYSSRAKLRDRLSTAIRNSKGFGLM</sequence>
<evidence type="ECO:0000259" key="8">
    <source>
        <dbReference type="PROSITE" id="PS50237"/>
    </source>
</evidence>
<dbReference type="GO" id="GO:0005737">
    <property type="term" value="C:cytoplasm"/>
    <property type="evidence" value="ECO:0007669"/>
    <property type="project" value="UniProtKB-SubCell"/>
</dbReference>
<name>A0A2V3IIT9_9FLOR</name>
<feature type="repeat" description="RCC1" evidence="7">
    <location>
        <begin position="151"/>
        <end position="202"/>
    </location>
</feature>
<feature type="repeat" description="RCC1" evidence="7">
    <location>
        <begin position="273"/>
        <end position="322"/>
    </location>
</feature>
<evidence type="ECO:0000256" key="5">
    <source>
        <dbReference type="ARBA" id="ARBA00022786"/>
    </source>
</evidence>
<organism evidence="9 10">
    <name type="scientific">Gracilariopsis chorda</name>
    <dbReference type="NCBI Taxonomy" id="448386"/>
    <lineage>
        <taxon>Eukaryota</taxon>
        <taxon>Rhodophyta</taxon>
        <taxon>Florideophyceae</taxon>
        <taxon>Rhodymeniophycidae</taxon>
        <taxon>Gracilariales</taxon>
        <taxon>Gracilariaceae</taxon>
        <taxon>Gracilariopsis</taxon>
    </lineage>
</organism>
<dbReference type="GO" id="GO:0061630">
    <property type="term" value="F:ubiquitin protein ligase activity"/>
    <property type="evidence" value="ECO:0007669"/>
    <property type="project" value="TreeGrafter"/>
</dbReference>
<dbReference type="PRINTS" id="PR00633">
    <property type="entry name" value="RCCNDNSATION"/>
</dbReference>
<dbReference type="FunFam" id="3.30.2160.10:FF:000004">
    <property type="entry name" value="probable E3 ubiquitin-protein ligase HERC4 isoform X1"/>
    <property type="match status" value="1"/>
</dbReference>
<accession>A0A2V3IIT9</accession>
<dbReference type="SMART" id="SM00119">
    <property type="entry name" value="HECTc"/>
    <property type="match status" value="1"/>
</dbReference>
<keyword evidence="3" id="KW-0808">Transferase</keyword>
<dbReference type="InterPro" id="IPR035983">
    <property type="entry name" value="Hect_E3_ubiquitin_ligase"/>
</dbReference>
<dbReference type="OrthoDB" id="8068875at2759"/>
<dbReference type="SUPFAM" id="SSF50985">
    <property type="entry name" value="RCC1/BLIP-II"/>
    <property type="match status" value="1"/>
</dbReference>
<dbReference type="Pfam" id="PF00415">
    <property type="entry name" value="RCC1"/>
    <property type="match status" value="1"/>
</dbReference>
<dbReference type="Proteomes" id="UP000247409">
    <property type="component" value="Unassembled WGS sequence"/>
</dbReference>
<feature type="repeat" description="RCC1" evidence="7">
    <location>
        <begin position="3"/>
        <end position="53"/>
    </location>
</feature>
<dbReference type="InterPro" id="IPR009091">
    <property type="entry name" value="RCC1/BLIP-II"/>
</dbReference>
<dbReference type="Pfam" id="PF25390">
    <property type="entry name" value="WD40_RLD"/>
    <property type="match status" value="1"/>
</dbReference>
<feature type="repeat" description="RCC1" evidence="7">
    <location>
        <begin position="323"/>
        <end position="385"/>
    </location>
</feature>
<comment type="caution">
    <text evidence="9">The sequence shown here is derived from an EMBL/GenBank/DDBJ whole genome shotgun (WGS) entry which is preliminary data.</text>
</comment>
<protein>
    <submittedName>
        <fullName evidence="9">Putative E3 ubiquitin-protein ligase HERC3</fullName>
    </submittedName>
</protein>
<evidence type="ECO:0000256" key="7">
    <source>
        <dbReference type="PROSITE-ProRule" id="PRU00235"/>
    </source>
</evidence>
<reference evidence="9 10" key="1">
    <citation type="journal article" date="2018" name="Mol. Biol. Evol.">
        <title>Analysis of the draft genome of the red seaweed Gracilariopsis chorda provides insights into genome size evolution in Rhodophyta.</title>
        <authorList>
            <person name="Lee J."/>
            <person name="Yang E.C."/>
            <person name="Graf L."/>
            <person name="Yang J.H."/>
            <person name="Qiu H."/>
            <person name="Zel Zion U."/>
            <person name="Chan C.X."/>
            <person name="Stephens T.G."/>
            <person name="Weber A.P.M."/>
            <person name="Boo G.H."/>
            <person name="Boo S.M."/>
            <person name="Kim K.M."/>
            <person name="Shin Y."/>
            <person name="Jung M."/>
            <person name="Lee S.J."/>
            <person name="Yim H.S."/>
            <person name="Lee J.H."/>
            <person name="Bhattacharya D."/>
            <person name="Yoon H.S."/>
        </authorList>
    </citation>
    <scope>NUCLEOTIDE SEQUENCE [LARGE SCALE GENOMIC DNA]</scope>
    <source>
        <strain evidence="9 10">SKKU-2015</strain>
        <tissue evidence="9">Whole body</tissue>
    </source>
</reference>
<dbReference type="InterPro" id="IPR000408">
    <property type="entry name" value="Reg_chr_condens"/>
</dbReference>
<dbReference type="CDD" id="cd00078">
    <property type="entry name" value="HECTc"/>
    <property type="match status" value="1"/>
</dbReference>
<proteinExistence type="predicted"/>
<dbReference type="STRING" id="448386.A0A2V3IIT9"/>
<dbReference type="Pfam" id="PF00632">
    <property type="entry name" value="HECT"/>
    <property type="match status" value="1"/>
</dbReference>
<evidence type="ECO:0000256" key="3">
    <source>
        <dbReference type="ARBA" id="ARBA00022679"/>
    </source>
</evidence>
<feature type="active site" description="Glycyl thioester intermediate" evidence="6">
    <location>
        <position position="1109"/>
    </location>
</feature>
<dbReference type="FunFam" id="3.30.2410.10:FF:000003">
    <property type="entry name" value="probable E3 ubiquitin-protein ligase HERC4 isoform X1"/>
    <property type="match status" value="1"/>
</dbReference>
<dbReference type="PROSITE" id="PS00626">
    <property type="entry name" value="RCC1_2"/>
    <property type="match status" value="2"/>
</dbReference>
<feature type="domain" description="HECT" evidence="8">
    <location>
        <begin position="793"/>
        <end position="1141"/>
    </location>
</feature>
<dbReference type="InterPro" id="IPR058923">
    <property type="entry name" value="RCC1-like_dom"/>
</dbReference>
<dbReference type="PROSITE" id="PS50012">
    <property type="entry name" value="RCC1_3"/>
    <property type="match status" value="6"/>
</dbReference>
<dbReference type="InterPro" id="IPR000569">
    <property type="entry name" value="HECT_dom"/>
</dbReference>
<comment type="subcellular location">
    <subcellularLocation>
        <location evidence="1">Cytoplasm</location>
    </subcellularLocation>
</comment>
<dbReference type="PANTHER" id="PTHR45622">
    <property type="entry name" value="UBIQUITIN-PROTEIN LIGASE E3A-RELATED"/>
    <property type="match status" value="1"/>
</dbReference>
<evidence type="ECO:0000256" key="6">
    <source>
        <dbReference type="PROSITE-ProRule" id="PRU00104"/>
    </source>
</evidence>
<dbReference type="Gene3D" id="3.30.2160.10">
    <property type="entry name" value="Hect, E3 ligase catalytic domain"/>
    <property type="match status" value="1"/>
</dbReference>